<dbReference type="PROSITE" id="PS51382">
    <property type="entry name" value="SPX"/>
    <property type="match status" value="1"/>
</dbReference>
<feature type="domain" description="SPX" evidence="4">
    <location>
        <begin position="1"/>
        <end position="173"/>
    </location>
</feature>
<evidence type="ECO:0000259" key="4">
    <source>
        <dbReference type="PROSITE" id="PS51382"/>
    </source>
</evidence>
<gene>
    <name evidence="6" type="ORF">HGUI_00756</name>
</gene>
<organism evidence="6 7">
    <name type="scientific">Hanseniaspora guilliermondii</name>
    <dbReference type="NCBI Taxonomy" id="56406"/>
    <lineage>
        <taxon>Eukaryota</taxon>
        <taxon>Fungi</taxon>
        <taxon>Dikarya</taxon>
        <taxon>Ascomycota</taxon>
        <taxon>Saccharomycotina</taxon>
        <taxon>Saccharomycetes</taxon>
        <taxon>Saccharomycodales</taxon>
        <taxon>Saccharomycodaceae</taxon>
        <taxon>Hanseniaspora</taxon>
    </lineage>
</organism>
<dbReference type="GO" id="GO:0016036">
    <property type="term" value="P:cellular response to phosphate starvation"/>
    <property type="evidence" value="ECO:0007669"/>
    <property type="project" value="EnsemblFungi"/>
</dbReference>
<dbReference type="PROSITE" id="PS51704">
    <property type="entry name" value="GP_PDE"/>
    <property type="match status" value="1"/>
</dbReference>
<dbReference type="InterPro" id="IPR057506">
    <property type="entry name" value="C2_GPCPD1"/>
</dbReference>
<dbReference type="GO" id="GO:0004861">
    <property type="term" value="F:cyclin-dependent protein serine/threonine kinase inhibitor activity"/>
    <property type="evidence" value="ECO:0007669"/>
    <property type="project" value="EnsemblFungi"/>
</dbReference>
<dbReference type="Pfam" id="PF03105">
    <property type="entry name" value="SPX"/>
    <property type="match status" value="2"/>
</dbReference>
<dbReference type="PANTHER" id="PTHR24198:SF165">
    <property type="entry name" value="ANKYRIN REPEAT-CONTAINING PROTEIN-RELATED"/>
    <property type="match status" value="1"/>
</dbReference>
<dbReference type="GO" id="GO:0008081">
    <property type="term" value="F:phosphoric diester hydrolase activity"/>
    <property type="evidence" value="ECO:0007669"/>
    <property type="project" value="InterPro"/>
</dbReference>
<evidence type="ECO:0000313" key="6">
    <source>
        <dbReference type="EMBL" id="SGZ38556.1"/>
    </source>
</evidence>
<name>A0A1L0AYD7_9ASCO</name>
<dbReference type="GO" id="GO:0006796">
    <property type="term" value="P:phosphate-containing compound metabolic process"/>
    <property type="evidence" value="ECO:0007669"/>
    <property type="project" value="EnsemblFungi"/>
</dbReference>
<dbReference type="Gene3D" id="1.25.40.20">
    <property type="entry name" value="Ankyrin repeat-containing domain"/>
    <property type="match status" value="1"/>
</dbReference>
<dbReference type="Pfam" id="PF25329">
    <property type="entry name" value="C2_GDE1"/>
    <property type="match status" value="1"/>
</dbReference>
<sequence>MKFGKYLEARQLELPEYNGYFINYKQLKKLIKHLSIRKIDIEGNDIGNVTDTPENEEISSEPVYVVLQNNKAHFFFKLERELDRVNAYYLEKETYFKNMLDILQKKFSQYQKTGRLVSKDSSSYKYLLESLKRFHREIDHLTQFIDLNRTGFGKVLKKWDKRSHSHTKDFYLNTVVSIQPVFTHSSDIALMTDLTTSLLLQLEEIREQADQQGVSSLSKSNLENERAYVSEDESYLQSRRQSLNYMVQNTPLLNAQKKIDKPGSLNIGTFELQTDGSGKKHSTAKSFVERSDVFFLNLELEIDGWKREIESICQLKDIEPRRNALKNFPEKITQNILSQQELIQSVNMDTLLRNIMIRVITKLCFLCVSSEKINDECLEILFDSCNSMNQVNIDYLLIDNEDSYIFDKRNFFHEAAACKKHTRSFIFNTAIKMYNENQNFLEYFTAVDVSGKTPLHYACELNKLQIVIRLIDLIFSHPNTLMKTLKMIDTSSKTPLMLAIENENQSVVDQLVKSFPHIDMHVDKNLSTSKQISILNLAAKTANYKIIKVILENIYKNENIKSFADYQGYKPLHLAAEYGATSDVLLLLLHHGCDPDDFDSVNNWTPIVYAIVNNQKHTTESLIVDCGCDVTIGDSKSMSPLFYACWQGSVEMINILYETYKAKHINFHAEVDKKDKYMNYDNGLLNPMNPNFNLELENFSMADSDNIPDLQLPPPFIPLKKYGHNFLEQKCFLRLQFDSGLSSIILNTEQTEAIALSNLGRITLTSHSSDLISKNISLPVESSSRHIRNPFLKARNTSNVSLTAESLKLNDGLCCEEKINQRTSYTFKDILSVGDCVDEAVFQLMDLKGTQIDVELYSISGTKMVAKTVISYELLSQARNSATNDGTLVLPLLDSRLKLMGQLIVNFQIIFPFNQKSRDIDVFNLETYWKSNTNLSNEMNTDDAIVTSSLSGNYLTLLVTLLNDGTVVVAPSLSVDVLGAKLLLIDLNRSTLEKFLKKPLDDVAELIHDFAGVAEYINNNYILLNSLMKILPSNIKIDVKICFPTMDEVENVPVKITSPHINIDNFVDDVLSSILSYVKTTCDGSTKKFVFSSSNHMICSILNWKQPVFPVVFNMNGIIFNKKREFEIESPNHLLHCAVNKEVLPHYGFNYQSVREVVNFAKNNNLLGVIIPNQLLKLCSELADEIKSRGLLLIAGGLSKEEFTLEDSKKNSAINGYKTDEYLIFKDDEDVLNSKNEWSFDMI</sequence>
<feature type="domain" description="GP-PDE" evidence="5">
    <location>
        <begin position="922"/>
        <end position="1229"/>
    </location>
</feature>
<dbReference type="OrthoDB" id="1577640at2759"/>
<dbReference type="GO" id="GO:0005634">
    <property type="term" value="C:nucleus"/>
    <property type="evidence" value="ECO:0007669"/>
    <property type="project" value="EnsemblFungi"/>
</dbReference>
<dbReference type="AlphaFoldDB" id="A0A1L0AYD7"/>
<reference evidence="7" key="1">
    <citation type="submission" date="2016-11" db="EMBL/GenBank/DDBJ databases">
        <authorList>
            <person name="Guldener U."/>
        </authorList>
    </citation>
    <scope>NUCLEOTIDE SEQUENCE [LARGE SCALE GENOMIC DNA]</scope>
</reference>
<keyword evidence="1" id="KW-0677">Repeat</keyword>
<dbReference type="GO" id="GO:0000425">
    <property type="term" value="P:pexophagy"/>
    <property type="evidence" value="ECO:0007669"/>
    <property type="project" value="EnsemblFungi"/>
</dbReference>
<dbReference type="InterPro" id="IPR004331">
    <property type="entry name" value="SPX_dom"/>
</dbReference>
<evidence type="ECO:0008006" key="8">
    <source>
        <dbReference type="Google" id="ProtNLM"/>
    </source>
</evidence>
<feature type="repeat" description="ANK" evidence="3">
    <location>
        <begin position="450"/>
        <end position="472"/>
    </location>
</feature>
<dbReference type="VEuPathDB" id="FungiDB:HGUI_00756"/>
<evidence type="ECO:0000256" key="3">
    <source>
        <dbReference type="PROSITE-ProRule" id="PRU00023"/>
    </source>
</evidence>
<dbReference type="InterPro" id="IPR030395">
    <property type="entry name" value="GP_PDE_dom"/>
</dbReference>
<evidence type="ECO:0000313" key="7">
    <source>
        <dbReference type="Proteomes" id="UP000183365"/>
    </source>
</evidence>
<dbReference type="CDD" id="cd14483">
    <property type="entry name" value="SPX_PHO81_NUC-2_like"/>
    <property type="match status" value="1"/>
</dbReference>
<evidence type="ECO:0000259" key="5">
    <source>
        <dbReference type="PROSITE" id="PS51704"/>
    </source>
</evidence>
<feature type="repeat" description="ANK" evidence="3">
    <location>
        <begin position="567"/>
        <end position="600"/>
    </location>
</feature>
<dbReference type="EMBL" id="FQNF01000009">
    <property type="protein sequence ID" value="SGZ38556.1"/>
    <property type="molecule type" value="Genomic_DNA"/>
</dbReference>
<evidence type="ECO:0000256" key="1">
    <source>
        <dbReference type="ARBA" id="ARBA00022737"/>
    </source>
</evidence>
<accession>A0A1L0AYD7</accession>
<evidence type="ECO:0000256" key="2">
    <source>
        <dbReference type="ARBA" id="ARBA00023043"/>
    </source>
</evidence>
<dbReference type="InterPro" id="IPR036770">
    <property type="entry name" value="Ankyrin_rpt-contain_sf"/>
</dbReference>
<proteinExistence type="predicted"/>
<dbReference type="GO" id="GO:0006629">
    <property type="term" value="P:lipid metabolic process"/>
    <property type="evidence" value="ECO:0007669"/>
    <property type="project" value="InterPro"/>
</dbReference>
<dbReference type="Proteomes" id="UP000183365">
    <property type="component" value="Unassembled WGS sequence"/>
</dbReference>
<dbReference type="SMART" id="SM00248">
    <property type="entry name" value="ANK"/>
    <property type="match status" value="6"/>
</dbReference>
<dbReference type="PROSITE" id="PS50297">
    <property type="entry name" value="ANK_REP_REGION"/>
    <property type="match status" value="2"/>
</dbReference>
<dbReference type="SUPFAM" id="SSF48403">
    <property type="entry name" value="Ankyrin repeat"/>
    <property type="match status" value="1"/>
</dbReference>
<keyword evidence="2 3" id="KW-0040">ANK repeat</keyword>
<keyword evidence="7" id="KW-1185">Reference proteome</keyword>
<dbReference type="PROSITE" id="PS50088">
    <property type="entry name" value="ANK_REPEAT"/>
    <property type="match status" value="2"/>
</dbReference>
<dbReference type="Pfam" id="PF12796">
    <property type="entry name" value="Ank_2"/>
    <property type="match status" value="2"/>
</dbReference>
<protein>
    <recommendedName>
        <fullName evidence="8">Phosphate system positive regulatory protein PHO81</fullName>
    </recommendedName>
</protein>
<dbReference type="PANTHER" id="PTHR24198">
    <property type="entry name" value="ANKYRIN REPEAT AND PROTEIN KINASE DOMAIN-CONTAINING PROTEIN"/>
    <property type="match status" value="1"/>
</dbReference>
<dbReference type="InterPro" id="IPR002110">
    <property type="entry name" value="Ankyrin_rpt"/>
</dbReference>